<reference evidence="6 7" key="1">
    <citation type="submission" date="2016-11" db="EMBL/GenBank/DDBJ databases">
        <title>Description of two novel members of the family Erysipelotrichaceae: Ileibacterium lipovorans gen. nov., sp. nov. and Dubosiella newyorkensis, gen. nov., sp. nov.</title>
        <authorList>
            <person name="Cox L.M."/>
            <person name="Sohn J."/>
            <person name="Tyrrell K.L."/>
            <person name="Citron D.M."/>
            <person name="Lawson P.A."/>
            <person name="Patel N.B."/>
            <person name="Iizumi T."/>
            <person name="Perez-Perez G.I."/>
            <person name="Goldstein E.J."/>
            <person name="Blaser M.J."/>
        </authorList>
    </citation>
    <scope>NUCLEOTIDE SEQUENCE [LARGE SCALE GENOMIC DNA]</scope>
    <source>
        <strain evidence="6 7">NYU-BL-A3</strain>
    </source>
</reference>
<evidence type="ECO:0000313" key="6">
    <source>
        <dbReference type="EMBL" id="OLU42168.1"/>
    </source>
</evidence>
<feature type="active site" description="Nucleophile" evidence="4">
    <location>
        <position position="39"/>
    </location>
</feature>
<dbReference type="PANTHER" id="PTHR14226:SF25">
    <property type="entry name" value="PHOSPHOESTERASE"/>
    <property type="match status" value="1"/>
</dbReference>
<protein>
    <submittedName>
        <fullName evidence="6">Patatin family protein</fullName>
    </submittedName>
</protein>
<dbReference type="InterPro" id="IPR002641">
    <property type="entry name" value="PNPLA_dom"/>
</dbReference>
<dbReference type="OrthoDB" id="9802424at2"/>
<evidence type="ECO:0000259" key="5">
    <source>
        <dbReference type="PROSITE" id="PS51635"/>
    </source>
</evidence>
<evidence type="ECO:0000256" key="2">
    <source>
        <dbReference type="ARBA" id="ARBA00022963"/>
    </source>
</evidence>
<organism evidence="6 7">
    <name type="scientific">Ileibacterium valens</name>
    <dbReference type="NCBI Taxonomy" id="1862668"/>
    <lineage>
        <taxon>Bacteria</taxon>
        <taxon>Bacillati</taxon>
        <taxon>Bacillota</taxon>
        <taxon>Erysipelotrichia</taxon>
        <taxon>Erysipelotrichales</taxon>
        <taxon>Erysipelotrichaceae</taxon>
        <taxon>Ileibacterium</taxon>
    </lineage>
</organism>
<evidence type="ECO:0000256" key="1">
    <source>
        <dbReference type="ARBA" id="ARBA00022801"/>
    </source>
</evidence>
<feature type="active site" description="Proton acceptor" evidence="4">
    <location>
        <position position="158"/>
    </location>
</feature>
<accession>A0A1U7NID8</accession>
<dbReference type="GO" id="GO:0016787">
    <property type="term" value="F:hydrolase activity"/>
    <property type="evidence" value="ECO:0007669"/>
    <property type="project" value="UniProtKB-UniRule"/>
</dbReference>
<dbReference type="GO" id="GO:0016042">
    <property type="term" value="P:lipid catabolic process"/>
    <property type="evidence" value="ECO:0007669"/>
    <property type="project" value="UniProtKB-UniRule"/>
</dbReference>
<dbReference type="PANTHER" id="PTHR14226">
    <property type="entry name" value="NEUROPATHY TARGET ESTERASE/SWISS CHEESE D.MELANOGASTER"/>
    <property type="match status" value="1"/>
</dbReference>
<dbReference type="EMBL" id="MPJW01000064">
    <property type="protein sequence ID" value="OLU42168.1"/>
    <property type="molecule type" value="Genomic_DNA"/>
</dbReference>
<dbReference type="InterPro" id="IPR016035">
    <property type="entry name" value="Acyl_Trfase/lysoPLipase"/>
</dbReference>
<dbReference type="Gene3D" id="3.40.1090.10">
    <property type="entry name" value="Cytosolic phospholipase A2 catalytic domain"/>
    <property type="match status" value="1"/>
</dbReference>
<dbReference type="InterPro" id="IPR050301">
    <property type="entry name" value="NTE"/>
</dbReference>
<keyword evidence="1 4" id="KW-0378">Hydrolase</keyword>
<dbReference type="Proteomes" id="UP000186341">
    <property type="component" value="Unassembled WGS sequence"/>
</dbReference>
<dbReference type="PROSITE" id="PS51635">
    <property type="entry name" value="PNPLA"/>
    <property type="match status" value="1"/>
</dbReference>
<gene>
    <name evidence="6" type="ORF">BO222_01995</name>
</gene>
<name>A0A1U7NID8_9FIRM</name>
<evidence type="ECO:0000256" key="3">
    <source>
        <dbReference type="ARBA" id="ARBA00023098"/>
    </source>
</evidence>
<comment type="caution">
    <text evidence="4">Lacks conserved residue(s) required for the propagation of feature annotation.</text>
</comment>
<feature type="short sequence motif" description="GXSXG" evidence="4">
    <location>
        <begin position="37"/>
        <end position="41"/>
    </location>
</feature>
<dbReference type="SUPFAM" id="SSF52151">
    <property type="entry name" value="FabD/lysophospholipase-like"/>
    <property type="match status" value="1"/>
</dbReference>
<keyword evidence="3 4" id="KW-0443">Lipid metabolism</keyword>
<sequence>MPKVGLVVEGGGTKIAYSAGVLKCLLEEKIYLPYAVGISSGSEVLLSYVSRQIHRLEVTGIDSASQKGAVGLIPLFKEGSIFGIEATCDYIEKKAPLDFMAFFGSETQLDIGVYDMENHKIEYFGKEYVDQSMTLVKASCALLLLAKPYKFNGKKYFDAGLVDMISIDQSIKKGCDKHLILSTKEKGYVRKPAPNWQQRLAKTVYRDQTIEENLRDRHIRYKEQWDKIDQLEREGKALVLRPEKDLGVTRYTTDPKKLKPWFELGYEETRQRLPEIRRFLETEV</sequence>
<evidence type="ECO:0000256" key="4">
    <source>
        <dbReference type="PROSITE-ProRule" id="PRU01161"/>
    </source>
</evidence>
<dbReference type="InterPro" id="IPR037483">
    <property type="entry name" value="YjjU-like"/>
</dbReference>
<comment type="caution">
    <text evidence="6">The sequence shown here is derived from an EMBL/GenBank/DDBJ whole genome shotgun (WGS) entry which is preliminary data.</text>
</comment>
<dbReference type="InterPro" id="IPR045943">
    <property type="entry name" value="DUF6363"/>
</dbReference>
<dbReference type="AlphaFoldDB" id="A0A1U7NID8"/>
<keyword evidence="7" id="KW-1185">Reference proteome</keyword>
<keyword evidence="2 4" id="KW-0442">Lipid degradation</keyword>
<dbReference type="GeneID" id="82202008"/>
<proteinExistence type="predicted"/>
<feature type="domain" description="PNPLA" evidence="5">
    <location>
        <begin position="6"/>
        <end position="171"/>
    </location>
</feature>
<evidence type="ECO:0000313" key="7">
    <source>
        <dbReference type="Proteomes" id="UP000186341"/>
    </source>
</evidence>
<dbReference type="Pfam" id="PF01734">
    <property type="entry name" value="Patatin"/>
    <property type="match status" value="1"/>
</dbReference>
<dbReference type="RefSeq" id="WP_075817917.1">
    <property type="nucleotide sequence ID" value="NZ_CAPIAK010000134.1"/>
</dbReference>
<dbReference type="Pfam" id="PF19890">
    <property type="entry name" value="DUF6363"/>
    <property type="match status" value="1"/>
</dbReference>
<dbReference type="CDD" id="cd07208">
    <property type="entry name" value="Pat_hypo_Ecoli_yjju_like"/>
    <property type="match status" value="1"/>
</dbReference>